<gene>
    <name evidence="1" type="ORF">MRATA1EN1_LOCUS15049</name>
</gene>
<organism evidence="1 2">
    <name type="scientific">Rangifer tarandus platyrhynchus</name>
    <name type="common">Svalbard reindeer</name>
    <dbReference type="NCBI Taxonomy" id="3082113"/>
    <lineage>
        <taxon>Eukaryota</taxon>
        <taxon>Metazoa</taxon>
        <taxon>Chordata</taxon>
        <taxon>Craniata</taxon>
        <taxon>Vertebrata</taxon>
        <taxon>Euteleostomi</taxon>
        <taxon>Mammalia</taxon>
        <taxon>Eutheria</taxon>
        <taxon>Laurasiatheria</taxon>
        <taxon>Artiodactyla</taxon>
        <taxon>Ruminantia</taxon>
        <taxon>Pecora</taxon>
        <taxon>Cervidae</taxon>
        <taxon>Odocoileinae</taxon>
        <taxon>Rangifer</taxon>
    </lineage>
</organism>
<evidence type="ECO:0000313" key="1">
    <source>
        <dbReference type="EMBL" id="CAI9166087.1"/>
    </source>
</evidence>
<keyword evidence="2" id="KW-1185">Reference proteome</keyword>
<evidence type="ECO:0000313" key="2">
    <source>
        <dbReference type="Proteomes" id="UP001176941"/>
    </source>
</evidence>
<sequence>MGNSRPGAGASITSPWCSALKSPAVGFIHTGAGARETLAELVGLLQPLILAVSPLKQWKAAPPHLGLPSLSLPASSAFLLSSLVPFSPGGRSVYSTRASESETFSLAPPRAQSLVPHGL</sequence>
<accession>A0ABN8YWW2</accession>
<protein>
    <submittedName>
        <fullName evidence="1">Uncharacterized protein</fullName>
    </submittedName>
</protein>
<reference evidence="1" key="1">
    <citation type="submission" date="2023-04" db="EMBL/GenBank/DDBJ databases">
        <authorList>
            <consortium name="ELIXIR-Norway"/>
        </authorList>
    </citation>
    <scope>NUCLEOTIDE SEQUENCE [LARGE SCALE GENOMIC DNA]</scope>
</reference>
<dbReference type="EMBL" id="OX459961">
    <property type="protein sequence ID" value="CAI9166087.1"/>
    <property type="molecule type" value="Genomic_DNA"/>
</dbReference>
<name>A0ABN8YWW2_RANTA</name>
<dbReference type="Proteomes" id="UP001176941">
    <property type="component" value="Chromosome 25"/>
</dbReference>
<proteinExistence type="predicted"/>